<dbReference type="AlphaFoldDB" id="A0A918RNK6"/>
<protein>
    <recommendedName>
        <fullName evidence="6">WD40 repeat domain-containing protein</fullName>
    </recommendedName>
</protein>
<feature type="repeat" description="WD" evidence="3">
    <location>
        <begin position="497"/>
        <end position="527"/>
    </location>
</feature>
<feature type="repeat" description="WD" evidence="3">
    <location>
        <begin position="61"/>
        <end position="102"/>
    </location>
</feature>
<keyword evidence="5" id="KW-1185">Reference proteome</keyword>
<dbReference type="Proteomes" id="UP000614811">
    <property type="component" value="Unassembled WGS sequence"/>
</dbReference>
<evidence type="ECO:0000313" key="4">
    <source>
        <dbReference type="EMBL" id="GHA04437.1"/>
    </source>
</evidence>
<dbReference type="Pfam" id="PF00400">
    <property type="entry name" value="WD40"/>
    <property type="match status" value="5"/>
</dbReference>
<gene>
    <name evidence="4" type="ORF">GCM10008090_12260</name>
</gene>
<dbReference type="PROSITE" id="PS50294">
    <property type="entry name" value="WD_REPEATS_REGION"/>
    <property type="match status" value="2"/>
</dbReference>
<dbReference type="InterPro" id="IPR015943">
    <property type="entry name" value="WD40/YVTN_repeat-like_dom_sf"/>
</dbReference>
<dbReference type="InterPro" id="IPR011047">
    <property type="entry name" value="Quinoprotein_ADH-like_sf"/>
</dbReference>
<dbReference type="SMART" id="SM00320">
    <property type="entry name" value="WD40"/>
    <property type="match status" value="11"/>
</dbReference>
<reference evidence="4" key="1">
    <citation type="journal article" date="2014" name="Int. J. Syst. Evol. Microbiol.">
        <title>Complete genome sequence of Corynebacterium casei LMG S-19264T (=DSM 44701T), isolated from a smear-ripened cheese.</title>
        <authorList>
            <consortium name="US DOE Joint Genome Institute (JGI-PGF)"/>
            <person name="Walter F."/>
            <person name="Albersmeier A."/>
            <person name="Kalinowski J."/>
            <person name="Ruckert C."/>
        </authorList>
    </citation>
    <scope>NUCLEOTIDE SEQUENCE</scope>
    <source>
        <strain evidence="4">KCTC 12711</strain>
    </source>
</reference>
<dbReference type="PROSITE" id="PS50082">
    <property type="entry name" value="WD_REPEATS_2"/>
    <property type="match status" value="6"/>
</dbReference>
<dbReference type="InterPro" id="IPR001680">
    <property type="entry name" value="WD40_rpt"/>
</dbReference>
<dbReference type="PROSITE" id="PS00678">
    <property type="entry name" value="WD_REPEATS_1"/>
    <property type="match status" value="3"/>
</dbReference>
<feature type="repeat" description="WD" evidence="3">
    <location>
        <begin position="456"/>
        <end position="497"/>
    </location>
</feature>
<dbReference type="InterPro" id="IPR036322">
    <property type="entry name" value="WD40_repeat_dom_sf"/>
</dbReference>
<dbReference type="CDD" id="cd00200">
    <property type="entry name" value="WD40"/>
    <property type="match status" value="1"/>
</dbReference>
<dbReference type="SUPFAM" id="SSF50998">
    <property type="entry name" value="Quinoprotein alcohol dehydrogenase-like"/>
    <property type="match status" value="1"/>
</dbReference>
<evidence type="ECO:0008006" key="6">
    <source>
        <dbReference type="Google" id="ProtNLM"/>
    </source>
</evidence>
<sequence>MLNSHTSDSLATQFSTDDTFTRHRGPVTCACHVPDSAWVITSAYDGAVALFDTVSHAVELLGYHAHLVNRVSVNQSGTLAASCSSDFTIAIWDLTNRRLRRTLKGHSDDVEDFIFINDHLGASVSRDWRVLLWNLDTGAVEHVFLGHEQDALSITYLDGKLYTSGDDMTLRIWDLKQRKLEKTLGPFDTEADTCAIDPLNRRAVLGCDDGVVRIFNIDSGELTHEIKAHDAGIKKVACSPDNGDILSAAYDQRIVIWDAETLQNKVELTPHPGTWERSFNWSTQGESVYAGTFDGTVVRWNARSGARLDEYGQGAEDELHPGNACFNDVALLPQHLVATVSDDGLIRVGRLTRQEQIWTHTHVPESGRVLMNAITTTQSQQSGAFDILTGTHDQSIQRYGVRSGRIQQIFSTNLNQGPINCIRVADQPNYNRDLFVACYTGAIVHTNADGQIQGDIHVHDNAVKALALHPRQAIGVSCSADGKLAAWQFDGEQIADYPGHLAIIDDVAISPNGELVASAGRDFTVKIHGLFEGNLRQNIGLGRRSPKALEFLNDHVVIVTNYWGELLRVDLRTEEVLCRRIAQNGISGIAIHDGEVTVSSYDGAIYLVDGETLRTLNSLRSMQQRLNSPAFE</sequence>
<dbReference type="Gene3D" id="2.130.10.10">
    <property type="entry name" value="YVTN repeat-like/Quinoprotein amine dehydrogenase"/>
    <property type="match status" value="3"/>
</dbReference>
<feature type="repeat" description="WD" evidence="3">
    <location>
        <begin position="144"/>
        <end position="183"/>
    </location>
</feature>
<comment type="caution">
    <text evidence="4">The sequence shown here is derived from an EMBL/GenBank/DDBJ whole genome shotgun (WGS) entry which is preliminary data.</text>
</comment>
<dbReference type="InterPro" id="IPR019775">
    <property type="entry name" value="WD40_repeat_CS"/>
</dbReference>
<evidence type="ECO:0000256" key="1">
    <source>
        <dbReference type="ARBA" id="ARBA00022574"/>
    </source>
</evidence>
<dbReference type="PRINTS" id="PR00320">
    <property type="entry name" value="GPROTEINBRPT"/>
</dbReference>
<keyword evidence="1 3" id="KW-0853">WD repeat</keyword>
<name>A0A918RNK6_9GAMM</name>
<dbReference type="PANTHER" id="PTHR22847:SF637">
    <property type="entry name" value="WD REPEAT DOMAIN 5B"/>
    <property type="match status" value="1"/>
</dbReference>
<feature type="repeat" description="WD" evidence="3">
    <location>
        <begin position="103"/>
        <end position="143"/>
    </location>
</feature>
<keyword evidence="2" id="KW-0677">Repeat</keyword>
<reference evidence="4" key="2">
    <citation type="submission" date="2020-09" db="EMBL/GenBank/DDBJ databases">
        <authorList>
            <person name="Sun Q."/>
            <person name="Kim S."/>
        </authorList>
    </citation>
    <scope>NUCLEOTIDE SEQUENCE</scope>
    <source>
        <strain evidence="4">KCTC 12711</strain>
    </source>
</reference>
<evidence type="ECO:0000256" key="2">
    <source>
        <dbReference type="ARBA" id="ARBA00022737"/>
    </source>
</evidence>
<dbReference type="SUPFAM" id="SSF50978">
    <property type="entry name" value="WD40 repeat-like"/>
    <property type="match status" value="1"/>
</dbReference>
<accession>A0A918RNK6</accession>
<dbReference type="RefSeq" id="WP_189399160.1">
    <property type="nucleotide sequence ID" value="NZ_BMXA01000002.1"/>
</dbReference>
<proteinExistence type="predicted"/>
<organism evidence="4 5">
    <name type="scientific">Arenicella chitinivorans</name>
    <dbReference type="NCBI Taxonomy" id="1329800"/>
    <lineage>
        <taxon>Bacteria</taxon>
        <taxon>Pseudomonadati</taxon>
        <taxon>Pseudomonadota</taxon>
        <taxon>Gammaproteobacteria</taxon>
        <taxon>Arenicellales</taxon>
        <taxon>Arenicellaceae</taxon>
        <taxon>Arenicella</taxon>
    </lineage>
</organism>
<dbReference type="InterPro" id="IPR020472">
    <property type="entry name" value="WD40_PAC1"/>
</dbReference>
<evidence type="ECO:0000256" key="3">
    <source>
        <dbReference type="PROSITE-ProRule" id="PRU00221"/>
    </source>
</evidence>
<dbReference type="EMBL" id="BMXA01000002">
    <property type="protein sequence ID" value="GHA04437.1"/>
    <property type="molecule type" value="Genomic_DNA"/>
</dbReference>
<dbReference type="PANTHER" id="PTHR22847">
    <property type="entry name" value="WD40 REPEAT PROTEIN"/>
    <property type="match status" value="1"/>
</dbReference>
<feature type="repeat" description="WD" evidence="3">
    <location>
        <begin position="226"/>
        <end position="267"/>
    </location>
</feature>
<evidence type="ECO:0000313" key="5">
    <source>
        <dbReference type="Proteomes" id="UP000614811"/>
    </source>
</evidence>